<feature type="domain" description="RNase H type-1" evidence="1">
    <location>
        <begin position="56"/>
        <end position="129"/>
    </location>
</feature>
<name>A0ABS8WQS7_DATST</name>
<evidence type="ECO:0000313" key="3">
    <source>
        <dbReference type="Proteomes" id="UP000823775"/>
    </source>
</evidence>
<comment type="caution">
    <text evidence="2">The sequence shown here is derived from an EMBL/GenBank/DDBJ whole genome shotgun (WGS) entry which is preliminary data.</text>
</comment>
<dbReference type="Proteomes" id="UP000823775">
    <property type="component" value="Unassembled WGS sequence"/>
</dbReference>
<sequence>MRQILEDREVKEVVFGLNALSVVVIINGSRNGFFSSSQRRKQGDPLSPSLFVLAAECTNHNIAEAKATWYGGNRRVQDGHTNLIVESDTMLIIDMLRDKKTGNFRLNRVIEDTSDLFKRANVKFTHCFRS</sequence>
<accession>A0ABS8WQS7</accession>
<evidence type="ECO:0000313" key="2">
    <source>
        <dbReference type="EMBL" id="MCE3051850.1"/>
    </source>
</evidence>
<protein>
    <recommendedName>
        <fullName evidence="1">RNase H type-1 domain-containing protein</fullName>
    </recommendedName>
</protein>
<dbReference type="Pfam" id="PF13456">
    <property type="entry name" value="RVT_3"/>
    <property type="match status" value="1"/>
</dbReference>
<organism evidence="2 3">
    <name type="scientific">Datura stramonium</name>
    <name type="common">Jimsonweed</name>
    <name type="synonym">Common thornapple</name>
    <dbReference type="NCBI Taxonomy" id="4076"/>
    <lineage>
        <taxon>Eukaryota</taxon>
        <taxon>Viridiplantae</taxon>
        <taxon>Streptophyta</taxon>
        <taxon>Embryophyta</taxon>
        <taxon>Tracheophyta</taxon>
        <taxon>Spermatophyta</taxon>
        <taxon>Magnoliopsida</taxon>
        <taxon>eudicotyledons</taxon>
        <taxon>Gunneridae</taxon>
        <taxon>Pentapetalae</taxon>
        <taxon>asterids</taxon>
        <taxon>lamiids</taxon>
        <taxon>Solanales</taxon>
        <taxon>Solanaceae</taxon>
        <taxon>Solanoideae</taxon>
        <taxon>Datureae</taxon>
        <taxon>Datura</taxon>
    </lineage>
</organism>
<dbReference type="EMBL" id="JACEIK010008994">
    <property type="protein sequence ID" value="MCE3051850.1"/>
    <property type="molecule type" value="Genomic_DNA"/>
</dbReference>
<gene>
    <name evidence="2" type="ORF">HAX54_050985</name>
</gene>
<keyword evidence="3" id="KW-1185">Reference proteome</keyword>
<reference evidence="2 3" key="1">
    <citation type="journal article" date="2021" name="BMC Genomics">
        <title>Datura genome reveals duplications of psychoactive alkaloid biosynthetic genes and high mutation rate following tissue culture.</title>
        <authorList>
            <person name="Rajewski A."/>
            <person name="Carter-House D."/>
            <person name="Stajich J."/>
            <person name="Litt A."/>
        </authorList>
    </citation>
    <scope>NUCLEOTIDE SEQUENCE [LARGE SCALE GENOMIC DNA]</scope>
    <source>
        <strain evidence="2">AR-01</strain>
    </source>
</reference>
<dbReference type="InterPro" id="IPR002156">
    <property type="entry name" value="RNaseH_domain"/>
</dbReference>
<evidence type="ECO:0000259" key="1">
    <source>
        <dbReference type="Pfam" id="PF13456"/>
    </source>
</evidence>
<proteinExistence type="predicted"/>